<evidence type="ECO:0000313" key="1">
    <source>
        <dbReference type="EMBL" id="MCJ8146418.1"/>
    </source>
</evidence>
<evidence type="ECO:0000313" key="2">
    <source>
        <dbReference type="Proteomes" id="UP001139701"/>
    </source>
</evidence>
<dbReference type="Proteomes" id="UP001139701">
    <property type="component" value="Unassembled WGS sequence"/>
</dbReference>
<reference evidence="1" key="1">
    <citation type="submission" date="2022-02" db="EMBL/GenBank/DDBJ databases">
        <title>Acinetobacter A3.8 sp. nov., isolated from Sediment (Zhairuo Island).</title>
        <authorList>
            <person name="Zheng K."/>
        </authorList>
    </citation>
    <scope>NUCLEOTIDE SEQUENCE</scope>
    <source>
        <strain evidence="1">A3.8</strain>
    </source>
</reference>
<sequence length="334" mass="38263">MSTINPKAQALLDAQIKFIEVQLGQKQTIIDEFMGFFEWLTQQKVGDLWRHPQVYALLQQQILNTKASTSLITLIEQHIALALDHPDNVSTKIEAVLDVNTIDEIAQYIASKTEHRKTLIKQLVNNSAYVELMTNIVQQSIKDFMDNAMLTKKVPGMGSLMKVGKSVLERASDNSLDDNLRNYLHKNFPKISSLSERLINQYLDDDKVYHLQAKFWHSIKVAPLSAVKNYILIEDLPHTVGLGHKIWDHLRQTEYLQEQVSAGVAHWIDIHQNDTFAKVLADINVDQDLLRSELADLCLPIIEKLVNDGYLSDRIRFYLMQFYASDEVNAILHD</sequence>
<dbReference type="AlphaFoldDB" id="A0A9X1WXH2"/>
<accession>A0A9X1WXH2</accession>
<protein>
    <submittedName>
        <fullName evidence="1">Uncharacterized protein</fullName>
    </submittedName>
</protein>
<name>A0A9X1WXH2_9GAMM</name>
<proteinExistence type="predicted"/>
<organism evidence="1 2">
    <name type="scientific">Acinetobacter sedimenti</name>
    <dbReference type="NCBI Taxonomy" id="2919922"/>
    <lineage>
        <taxon>Bacteria</taxon>
        <taxon>Pseudomonadati</taxon>
        <taxon>Pseudomonadota</taxon>
        <taxon>Gammaproteobacteria</taxon>
        <taxon>Moraxellales</taxon>
        <taxon>Moraxellaceae</taxon>
        <taxon>Acinetobacter</taxon>
    </lineage>
</organism>
<keyword evidence="2" id="KW-1185">Reference proteome</keyword>
<dbReference type="RefSeq" id="WP_241571109.1">
    <property type="nucleotide sequence ID" value="NZ_JAKUML010000007.1"/>
</dbReference>
<dbReference type="EMBL" id="JAKUML010000007">
    <property type="protein sequence ID" value="MCJ8146418.1"/>
    <property type="molecule type" value="Genomic_DNA"/>
</dbReference>
<gene>
    <name evidence="1" type="ORF">MKI79_05820</name>
</gene>
<comment type="caution">
    <text evidence="1">The sequence shown here is derived from an EMBL/GenBank/DDBJ whole genome shotgun (WGS) entry which is preliminary data.</text>
</comment>